<dbReference type="RefSeq" id="WP_219796738.1">
    <property type="nucleotide sequence ID" value="NZ_CP080095.1"/>
</dbReference>
<accession>A0ABX8UKY3</accession>
<protein>
    <submittedName>
        <fullName evidence="3">Tetratricopeptide repeat protein</fullName>
    </submittedName>
</protein>
<dbReference type="SUPFAM" id="SSF53756">
    <property type="entry name" value="UDP-Glycosyltransferase/glycogen phosphorylase"/>
    <property type="match status" value="1"/>
</dbReference>
<dbReference type="InterPro" id="IPR019734">
    <property type="entry name" value="TPR_rpt"/>
</dbReference>
<dbReference type="EMBL" id="CP080095">
    <property type="protein sequence ID" value="QYD67613.1"/>
    <property type="molecule type" value="Genomic_DNA"/>
</dbReference>
<dbReference type="Pfam" id="PF14559">
    <property type="entry name" value="TPR_19"/>
    <property type="match status" value="1"/>
</dbReference>
<feature type="region of interest" description="Disordered" evidence="2">
    <location>
        <begin position="334"/>
        <end position="354"/>
    </location>
</feature>
<dbReference type="SUPFAM" id="SSF48452">
    <property type="entry name" value="TPR-like"/>
    <property type="match status" value="1"/>
</dbReference>
<dbReference type="InterPro" id="IPR011990">
    <property type="entry name" value="TPR-like_helical_dom_sf"/>
</dbReference>
<feature type="compositionally biased region" description="Low complexity" evidence="2">
    <location>
        <begin position="341"/>
        <end position="350"/>
    </location>
</feature>
<gene>
    <name evidence="3" type="ORF">KZJ38_14845</name>
</gene>
<dbReference type="Gene3D" id="1.25.40.10">
    <property type="entry name" value="Tetratricopeptide repeat domain"/>
    <property type="match status" value="1"/>
</dbReference>
<dbReference type="Pfam" id="PF01075">
    <property type="entry name" value="Glyco_transf_9"/>
    <property type="match status" value="1"/>
</dbReference>
<dbReference type="Gene3D" id="3.40.50.2000">
    <property type="entry name" value="Glycogen Phosphorylase B"/>
    <property type="match status" value="1"/>
</dbReference>
<evidence type="ECO:0000256" key="1">
    <source>
        <dbReference type="PROSITE-ProRule" id="PRU00339"/>
    </source>
</evidence>
<name>A0ABX8UKY3_9BURK</name>
<organism evidence="3 4">
    <name type="scientific">Paraburkholderia edwinii</name>
    <dbReference type="NCBI Taxonomy" id="2861782"/>
    <lineage>
        <taxon>Bacteria</taxon>
        <taxon>Pseudomonadati</taxon>
        <taxon>Pseudomonadota</taxon>
        <taxon>Betaproteobacteria</taxon>
        <taxon>Burkholderiales</taxon>
        <taxon>Burkholderiaceae</taxon>
        <taxon>Paraburkholderia</taxon>
    </lineage>
</organism>
<feature type="repeat" description="TPR" evidence="1">
    <location>
        <begin position="134"/>
        <end position="167"/>
    </location>
</feature>
<sequence length="515" mass="55735">MTASTSSSADALAQLHARATAPNAVAADWRAYGDALCMQAGRDPNRLRDALSALVRAWRLDASSDPTLLPKIAQTAFIVRDWPLVESATELLLARDAADANALVWRAAAMQQRDDFNEAQRLLLEAARVAPNNPVVLHKLALCIKEQGRFAEAEALLHRVLELSPDSPHAQFDLAELEIRAGRFAQAWPYYEARLAFDDGIDNAQQALAAISPHWRGEPLAGKTLIVYGEQGHGDCLWAARFLPRLAQRARDEGGRVIFGHDGPLRALFERMLPADVKVETSLDTHPDFHCGLMSLPLYLGVHDAAGWSQPYLSADPARVEAWQAYVVAVATNGQPGGGQPSSSQQGGQQDAQQNRQLRVGIVWNGNPAHVRDARRSVPIEQLEALLAVPGVTWFALSPGREAAVAQWRAHGVNIVDPTARFGAGFDDVAALLMNLDLVVTIDSGPAHLAGALGVPTCLMIDHVSAWFWGNETQGTPWYGSIELYRQPSVGAWAPVIERVKARVEALAAAAAPRG</sequence>
<dbReference type="InterPro" id="IPR002201">
    <property type="entry name" value="Glyco_trans_9"/>
</dbReference>
<proteinExistence type="predicted"/>
<dbReference type="SMART" id="SM00028">
    <property type="entry name" value="TPR"/>
    <property type="match status" value="3"/>
</dbReference>
<keyword evidence="1" id="KW-0802">TPR repeat</keyword>
<evidence type="ECO:0000313" key="3">
    <source>
        <dbReference type="EMBL" id="QYD67613.1"/>
    </source>
</evidence>
<evidence type="ECO:0000313" key="4">
    <source>
        <dbReference type="Proteomes" id="UP000826462"/>
    </source>
</evidence>
<reference evidence="3 4" key="1">
    <citation type="submission" date="2021-07" db="EMBL/GenBank/DDBJ databases">
        <title>Paraburkholderia edwinii protects Aspergillus sp. from phenazines by acting as a toxin sponge.</title>
        <authorList>
            <person name="Dahlstrom K.M."/>
            <person name="Newman D.K."/>
        </authorList>
    </citation>
    <scope>NUCLEOTIDE SEQUENCE [LARGE SCALE GENOMIC DNA]</scope>
    <source>
        <strain evidence="3 4">Pe01</strain>
    </source>
</reference>
<dbReference type="PROSITE" id="PS50005">
    <property type="entry name" value="TPR"/>
    <property type="match status" value="1"/>
</dbReference>
<dbReference type="Proteomes" id="UP000826462">
    <property type="component" value="Chromosome 1"/>
</dbReference>
<keyword evidence="4" id="KW-1185">Reference proteome</keyword>
<evidence type="ECO:0000256" key="2">
    <source>
        <dbReference type="SAM" id="MobiDB-lite"/>
    </source>
</evidence>